<dbReference type="Gene3D" id="3.30.750.24">
    <property type="entry name" value="STAS domain"/>
    <property type="match status" value="1"/>
</dbReference>
<dbReference type="PANTHER" id="PTHR35849">
    <property type="entry name" value="BLR2341 PROTEIN"/>
    <property type="match status" value="1"/>
</dbReference>
<dbReference type="Pfam" id="PF13466">
    <property type="entry name" value="STAS_2"/>
    <property type="match status" value="1"/>
</dbReference>
<reference evidence="2 3" key="1">
    <citation type="submission" date="2018-12" db="EMBL/GenBank/DDBJ databases">
        <authorList>
            <person name="Yu L."/>
        </authorList>
    </citation>
    <scope>NUCLEOTIDE SEQUENCE [LARGE SCALE GENOMIC DNA]</scope>
    <source>
        <strain evidence="2 3">HAW-EB5</strain>
    </source>
</reference>
<dbReference type="InterPro" id="IPR036513">
    <property type="entry name" value="STAS_dom_sf"/>
</dbReference>
<accession>A0A3S0IBK0</accession>
<dbReference type="SUPFAM" id="SSF52091">
    <property type="entry name" value="SpoIIaa-like"/>
    <property type="match status" value="1"/>
</dbReference>
<dbReference type="Proteomes" id="UP000282060">
    <property type="component" value="Unassembled WGS sequence"/>
</dbReference>
<evidence type="ECO:0000313" key="3">
    <source>
        <dbReference type="Proteomes" id="UP000282060"/>
    </source>
</evidence>
<dbReference type="PANTHER" id="PTHR35849:SF2">
    <property type="entry name" value="BLR2341 PROTEIN"/>
    <property type="match status" value="1"/>
</dbReference>
<dbReference type="InterPro" id="IPR052746">
    <property type="entry name" value="MlaB_ABC_Transporter"/>
</dbReference>
<name>A0A3S0IBK0_9GAMM</name>
<dbReference type="AlphaFoldDB" id="A0A3S0IBK0"/>
<feature type="domain" description="STAS" evidence="1">
    <location>
        <begin position="6"/>
        <end position="98"/>
    </location>
</feature>
<keyword evidence="3" id="KW-1185">Reference proteome</keyword>
<dbReference type="InterPro" id="IPR058548">
    <property type="entry name" value="MlaB-like_STAS"/>
</dbReference>
<dbReference type="PROSITE" id="PS50801">
    <property type="entry name" value="STAS"/>
    <property type="match status" value="1"/>
</dbReference>
<comment type="caution">
    <text evidence="2">The sequence shown here is derived from an EMBL/GenBank/DDBJ whole genome shotgun (WGS) entry which is preliminary data.</text>
</comment>
<dbReference type="RefSeq" id="WP_126507418.1">
    <property type="nucleotide sequence ID" value="NZ_RXNV01000011.1"/>
</dbReference>
<organism evidence="2 3">
    <name type="scientific">Shewanella atlantica</name>
    <dbReference type="NCBI Taxonomy" id="271099"/>
    <lineage>
        <taxon>Bacteria</taxon>
        <taxon>Pseudomonadati</taxon>
        <taxon>Pseudomonadota</taxon>
        <taxon>Gammaproteobacteria</taxon>
        <taxon>Alteromonadales</taxon>
        <taxon>Shewanellaceae</taxon>
        <taxon>Shewanella</taxon>
    </lineage>
</organism>
<evidence type="ECO:0000259" key="1">
    <source>
        <dbReference type="PROSITE" id="PS50801"/>
    </source>
</evidence>
<dbReference type="InterPro" id="IPR002645">
    <property type="entry name" value="STAS_dom"/>
</dbReference>
<sequence>MTDQTIKLDSELTIRNIQPIFARLSELLTHDKLLHIDVSQLSRVDTAGAQLLYLFSQTCNARSLKVEWQGGQPELRTNLKSLGIVIPELQTDTQEMML</sequence>
<gene>
    <name evidence="2" type="ORF">EKG39_18265</name>
</gene>
<evidence type="ECO:0000313" key="2">
    <source>
        <dbReference type="EMBL" id="RTR28922.1"/>
    </source>
</evidence>
<protein>
    <submittedName>
        <fullName evidence="2">STAS domain-containing protein</fullName>
    </submittedName>
</protein>
<proteinExistence type="predicted"/>
<dbReference type="OrthoDB" id="6266894at2"/>
<dbReference type="EMBL" id="RXNV01000011">
    <property type="protein sequence ID" value="RTR28922.1"/>
    <property type="molecule type" value="Genomic_DNA"/>
</dbReference>